<organism evidence="3 4">
    <name type="scientific">Caerostris darwini</name>
    <dbReference type="NCBI Taxonomy" id="1538125"/>
    <lineage>
        <taxon>Eukaryota</taxon>
        <taxon>Metazoa</taxon>
        <taxon>Ecdysozoa</taxon>
        <taxon>Arthropoda</taxon>
        <taxon>Chelicerata</taxon>
        <taxon>Arachnida</taxon>
        <taxon>Araneae</taxon>
        <taxon>Araneomorphae</taxon>
        <taxon>Entelegynae</taxon>
        <taxon>Araneoidea</taxon>
        <taxon>Araneidae</taxon>
        <taxon>Caerostris</taxon>
    </lineage>
</organism>
<name>A0AAV4SAG5_9ARAC</name>
<accession>A0AAV4SAG5</accession>
<sequence length="177" mass="20110">MYKNRLSSSITKATRIATSKSPSTTTRHAVRRDPMQPESYLIIDLHFRACVHEKQMPHSKTQQTCPAVYTLRRNTHLVQVPEKKLFIHLYPFPSKGTKGGAHSCRKILLSLNIALYLFGIAASSLFLSTVRNNVSGDFAASWKFCTKSQNLTDRPYNWTRCPKSVNCTVKRHWSAAI</sequence>
<evidence type="ECO:0000313" key="4">
    <source>
        <dbReference type="Proteomes" id="UP001054837"/>
    </source>
</evidence>
<keyword evidence="4" id="KW-1185">Reference proteome</keyword>
<evidence type="ECO:0000313" key="3">
    <source>
        <dbReference type="EMBL" id="GIY31493.1"/>
    </source>
</evidence>
<dbReference type="AlphaFoldDB" id="A0AAV4SAG5"/>
<comment type="caution">
    <text evidence="3">The sequence shown here is derived from an EMBL/GenBank/DDBJ whole genome shotgun (WGS) entry which is preliminary data.</text>
</comment>
<reference evidence="3 4" key="1">
    <citation type="submission" date="2021-06" db="EMBL/GenBank/DDBJ databases">
        <title>Caerostris darwini draft genome.</title>
        <authorList>
            <person name="Kono N."/>
            <person name="Arakawa K."/>
        </authorList>
    </citation>
    <scope>NUCLEOTIDE SEQUENCE [LARGE SCALE GENOMIC DNA]</scope>
</reference>
<dbReference type="Proteomes" id="UP001054837">
    <property type="component" value="Unassembled WGS sequence"/>
</dbReference>
<feature type="compositionally biased region" description="Polar residues" evidence="1">
    <location>
        <begin position="1"/>
        <end position="27"/>
    </location>
</feature>
<evidence type="ECO:0000256" key="2">
    <source>
        <dbReference type="SAM" id="Phobius"/>
    </source>
</evidence>
<protein>
    <submittedName>
        <fullName evidence="3">Uncharacterized protein</fullName>
    </submittedName>
</protein>
<keyword evidence="2" id="KW-1133">Transmembrane helix</keyword>
<keyword evidence="2" id="KW-0812">Transmembrane</keyword>
<feature type="transmembrane region" description="Helical" evidence="2">
    <location>
        <begin position="107"/>
        <end position="127"/>
    </location>
</feature>
<dbReference type="EMBL" id="BPLQ01007676">
    <property type="protein sequence ID" value="GIY31493.1"/>
    <property type="molecule type" value="Genomic_DNA"/>
</dbReference>
<feature type="region of interest" description="Disordered" evidence="1">
    <location>
        <begin position="1"/>
        <end position="31"/>
    </location>
</feature>
<proteinExistence type="predicted"/>
<evidence type="ECO:0000256" key="1">
    <source>
        <dbReference type="SAM" id="MobiDB-lite"/>
    </source>
</evidence>
<gene>
    <name evidence="3" type="ORF">CDAR_78251</name>
</gene>
<keyword evidence="2" id="KW-0472">Membrane</keyword>